<evidence type="ECO:0000256" key="1">
    <source>
        <dbReference type="SAM" id="Phobius"/>
    </source>
</evidence>
<dbReference type="STRING" id="497965.Cyan7822_4056"/>
<dbReference type="RefSeq" id="WP_013324047.1">
    <property type="nucleotide sequence ID" value="NC_014501.1"/>
</dbReference>
<dbReference type="HOGENOM" id="CLU_091705_5_0_3"/>
<dbReference type="InterPro" id="IPR012902">
    <property type="entry name" value="N_methyl_site"/>
</dbReference>
<dbReference type="Proteomes" id="UP000008206">
    <property type="component" value="Chromosome"/>
</dbReference>
<keyword evidence="1" id="KW-0812">Transmembrane</keyword>
<evidence type="ECO:0000313" key="3">
    <source>
        <dbReference type="Proteomes" id="UP000008206"/>
    </source>
</evidence>
<dbReference type="InterPro" id="IPR031975">
    <property type="entry name" value="Pilin_GH"/>
</dbReference>
<dbReference type="Pfam" id="PF07963">
    <property type="entry name" value="N_methyl"/>
    <property type="match status" value="1"/>
</dbReference>
<feature type="transmembrane region" description="Helical" evidence="1">
    <location>
        <begin position="20"/>
        <end position="37"/>
    </location>
</feature>
<dbReference type="KEGG" id="cyj:Cyan7822_4056"/>
<keyword evidence="3" id="KW-1185">Reference proteome</keyword>
<dbReference type="EMBL" id="CP002198">
    <property type="protein sequence ID" value="ADN15979.1"/>
    <property type="molecule type" value="Genomic_DNA"/>
</dbReference>
<evidence type="ECO:0000313" key="2">
    <source>
        <dbReference type="EMBL" id="ADN15979.1"/>
    </source>
</evidence>
<protein>
    <submittedName>
        <fullName evidence="2">Pilin polypeptide</fullName>
    </submittedName>
</protein>
<sequence>MNKPPKQRKKLEQGFTLLELLMAFLLLNVLMIISYQMSLKQVEKARQAEALSTLGLINRAQQFYKFEHSTFTSLNNLSISIGSDNGNGTYSAQYYIFSDTNIESTYSGQRASASPVYQNDILNYASAISQKNDGTFTNIICESTSTTADDAATSQSNNEVFCSGGHPMR</sequence>
<dbReference type="InterPro" id="IPR045584">
    <property type="entry name" value="Pilin-like"/>
</dbReference>
<proteinExistence type="predicted"/>
<accession>E0U6U2</accession>
<dbReference type="SUPFAM" id="SSF54523">
    <property type="entry name" value="Pili subunits"/>
    <property type="match status" value="1"/>
</dbReference>
<organism evidence="2 3">
    <name type="scientific">Gloeothece verrucosa (strain PCC 7822)</name>
    <name type="common">Cyanothece sp. (strain PCC 7822)</name>
    <dbReference type="NCBI Taxonomy" id="497965"/>
    <lineage>
        <taxon>Bacteria</taxon>
        <taxon>Bacillati</taxon>
        <taxon>Cyanobacteriota</taxon>
        <taxon>Cyanophyceae</taxon>
        <taxon>Oscillatoriophycideae</taxon>
        <taxon>Chroococcales</taxon>
        <taxon>Aphanothecaceae</taxon>
        <taxon>Gloeothece</taxon>
        <taxon>Gloeothece verrucosa</taxon>
    </lineage>
</organism>
<name>E0U6U2_GLOV7</name>
<dbReference type="Pfam" id="PF16734">
    <property type="entry name" value="Pilin_GH"/>
    <property type="match status" value="1"/>
</dbReference>
<dbReference type="OrthoDB" id="467711at2"/>
<keyword evidence="1" id="KW-1133">Transmembrane helix</keyword>
<dbReference type="eggNOG" id="COG2165">
    <property type="taxonomic scope" value="Bacteria"/>
</dbReference>
<dbReference type="AlphaFoldDB" id="E0U6U2"/>
<dbReference type="Gene3D" id="3.30.700.10">
    <property type="entry name" value="Glycoprotein, Type 4 Pilin"/>
    <property type="match status" value="1"/>
</dbReference>
<reference evidence="3" key="1">
    <citation type="journal article" date="2011" name="MBio">
        <title>Novel metabolic attributes of the genus Cyanothece, comprising a group of unicellular nitrogen-fixing Cyanobacteria.</title>
        <authorList>
            <person name="Bandyopadhyay A."/>
            <person name="Elvitigala T."/>
            <person name="Welsh E."/>
            <person name="Stockel J."/>
            <person name="Liberton M."/>
            <person name="Min H."/>
            <person name="Sherman L.A."/>
            <person name="Pakrasi H.B."/>
        </authorList>
    </citation>
    <scope>NUCLEOTIDE SEQUENCE [LARGE SCALE GENOMIC DNA]</scope>
    <source>
        <strain evidence="3">PCC 7822</strain>
    </source>
</reference>
<keyword evidence="1" id="KW-0472">Membrane</keyword>
<gene>
    <name evidence="2" type="ordered locus">Cyan7822_4056</name>
</gene>